<keyword evidence="4" id="KW-1185">Reference proteome</keyword>
<evidence type="ECO:0000313" key="4">
    <source>
        <dbReference type="Proteomes" id="UP000324585"/>
    </source>
</evidence>
<reference evidence="4" key="1">
    <citation type="journal article" date="2019" name="Nat. Commun.">
        <title>Expansion of phycobilisome linker gene families in mesophilic red algae.</title>
        <authorList>
            <person name="Lee J."/>
            <person name="Kim D."/>
            <person name="Bhattacharya D."/>
            <person name="Yoon H.S."/>
        </authorList>
    </citation>
    <scope>NUCLEOTIDE SEQUENCE [LARGE SCALE GENOMIC DNA]</scope>
    <source>
        <strain evidence="4">CCMP 1328</strain>
    </source>
</reference>
<organism evidence="3 4">
    <name type="scientific">Porphyridium purpureum</name>
    <name type="common">Red alga</name>
    <name type="synonym">Porphyridium cruentum</name>
    <dbReference type="NCBI Taxonomy" id="35688"/>
    <lineage>
        <taxon>Eukaryota</taxon>
        <taxon>Rhodophyta</taxon>
        <taxon>Bangiophyceae</taxon>
        <taxon>Porphyridiales</taxon>
        <taxon>Porphyridiaceae</taxon>
        <taxon>Porphyridium</taxon>
    </lineage>
</organism>
<dbReference type="EMBL" id="VRMN01000006">
    <property type="protein sequence ID" value="KAA8493852.1"/>
    <property type="molecule type" value="Genomic_DNA"/>
</dbReference>
<dbReference type="Gene3D" id="1.10.510.10">
    <property type="entry name" value="Transferase(Phosphotransferase) domain 1"/>
    <property type="match status" value="1"/>
</dbReference>
<dbReference type="SUPFAM" id="SSF56112">
    <property type="entry name" value="Protein kinase-like (PK-like)"/>
    <property type="match status" value="1"/>
</dbReference>
<dbReference type="AlphaFoldDB" id="A0A5J4YSM1"/>
<dbReference type="InterPro" id="IPR000719">
    <property type="entry name" value="Prot_kinase_dom"/>
</dbReference>
<evidence type="ECO:0000313" key="3">
    <source>
        <dbReference type="EMBL" id="KAA8493852.1"/>
    </source>
</evidence>
<accession>A0A5J4YSM1</accession>
<evidence type="ECO:0000256" key="1">
    <source>
        <dbReference type="SAM" id="MobiDB-lite"/>
    </source>
</evidence>
<comment type="caution">
    <text evidence="3">The sequence shown here is derived from an EMBL/GenBank/DDBJ whole genome shotgun (WGS) entry which is preliminary data.</text>
</comment>
<feature type="region of interest" description="Disordered" evidence="1">
    <location>
        <begin position="1"/>
        <end position="22"/>
    </location>
</feature>
<name>A0A5J4YSM1_PORPP</name>
<dbReference type="GO" id="GO:0005524">
    <property type="term" value="F:ATP binding"/>
    <property type="evidence" value="ECO:0007669"/>
    <property type="project" value="InterPro"/>
</dbReference>
<dbReference type="GO" id="GO:0004672">
    <property type="term" value="F:protein kinase activity"/>
    <property type="evidence" value="ECO:0007669"/>
    <property type="project" value="InterPro"/>
</dbReference>
<protein>
    <recommendedName>
        <fullName evidence="2">Protein kinase domain-containing protein</fullName>
    </recommendedName>
</protein>
<dbReference type="InterPro" id="IPR011009">
    <property type="entry name" value="Kinase-like_dom_sf"/>
</dbReference>
<sequence length="676" mass="72894">MESDWCTSMTSARTAPRSGLGEWSHHAESGSLAWVPAAAWLPERVSAHSQCQRCGSCEVSRGVEVAPGRFSALGACARHYPRSRGRARPRVRMAWLRSVSMCSEISDGQSADATRVLVPSGACLRSSSGMTYELTAPLLGTAKQVVTAQCEQGAVILEVVRLGSASAKLTNEVPVSSGLSASWEDVEHLERTAQLLQSLTMHHQACADFLVCHVDHGSLDTSAEGNGILFFLAYRPSAKTALESFVSLQDLRLRQSWRASAAIVHRMLELLLQALREFSSLSPPVLMGCTDCYGGDESQHGLRLLHPSAVLLARTEDAADLQISLRPLLRGTMGDIDSYMAPELRMRLHPSDGTTQSDLYAIGALMVFVLTGKHPDPELLSRPQIWRALLPNASSSRLKRVFDLTEWMLRPRPMDRPADADMALAFLEGSLESVPGTPALSGTTAAPISPRDAAERISTSNSVSLSSIREAPSRHLCISQPDSARAEVLISKNGLNVESVAMAASAVGWNAIVGAWTVSAISSGGLIALFSVPFWFAGVQMASRTFSAITKESALVLDRAANSFALYNALEMNRSSLVWSGALTDVVNVQLGTRDNAIGEGVELAFTATGVKGARSCRIGTTLPLDDQRKLFVFLSEFLGVGDLGQVRENVALQEARAREREASSAFDDDSDWDRR</sequence>
<evidence type="ECO:0000259" key="2">
    <source>
        <dbReference type="PROSITE" id="PS50011"/>
    </source>
</evidence>
<dbReference type="OrthoDB" id="75710at2759"/>
<proteinExistence type="predicted"/>
<feature type="domain" description="Protein kinase" evidence="2">
    <location>
        <begin position="99"/>
        <end position="427"/>
    </location>
</feature>
<feature type="compositionally biased region" description="Polar residues" evidence="1">
    <location>
        <begin position="1"/>
        <end position="13"/>
    </location>
</feature>
<gene>
    <name evidence="3" type="ORF">FVE85_4989</name>
</gene>
<dbReference type="PROSITE" id="PS50011">
    <property type="entry name" value="PROTEIN_KINASE_DOM"/>
    <property type="match status" value="1"/>
</dbReference>
<dbReference type="Proteomes" id="UP000324585">
    <property type="component" value="Unassembled WGS sequence"/>
</dbReference>